<dbReference type="Proteomes" id="UP000198802">
    <property type="component" value="Unassembled WGS sequence"/>
</dbReference>
<keyword evidence="3" id="KW-1185">Reference proteome</keyword>
<evidence type="ECO:0000256" key="1">
    <source>
        <dbReference type="SAM" id="MobiDB-lite"/>
    </source>
</evidence>
<feature type="region of interest" description="Disordered" evidence="1">
    <location>
        <begin position="273"/>
        <end position="356"/>
    </location>
</feature>
<dbReference type="EMBL" id="FAOZ01000006">
    <property type="protein sequence ID" value="CUU56035.1"/>
    <property type="molecule type" value="Genomic_DNA"/>
</dbReference>
<dbReference type="AlphaFoldDB" id="A0A0S4QKL2"/>
<feature type="compositionally biased region" description="Low complexity" evidence="1">
    <location>
        <begin position="296"/>
        <end position="346"/>
    </location>
</feature>
<evidence type="ECO:0000313" key="3">
    <source>
        <dbReference type="Proteomes" id="UP000198802"/>
    </source>
</evidence>
<feature type="region of interest" description="Disordered" evidence="1">
    <location>
        <begin position="1"/>
        <end position="27"/>
    </location>
</feature>
<protein>
    <submittedName>
        <fullName evidence="2">Uncharacterized protein</fullName>
    </submittedName>
</protein>
<sequence>MTDRLTNSTADGATAPSPPGAPPRITTVPAGLWIRSAQDPQTQPDDPAFTTVPHAPDVRTLIVGAPGCRPPALADVTRALDDLSAQATVIVSMYGCEPGDGPGLAQRLAVAAGRSVVAEYGLLMPGQDGVSRVLATDAGRRESWAPFAQRVLHLPDGPPRLVHWHPPVAGMVPHGRAGYRLVGPWFVRVVPAGLALRRVGLTSDASTDLAPFDPARLDLAVDGPVAELTDNVLTALSRFADALPAAARVRLRLVLSAGTDDMAARRLRLAVPAPQHVRRATPAEAPSTGAVPRESTQPTQPTQPAKPTQTTQPAQPTQPNQTTQTTQPARPTGRASSARPANAARPTGGAPRRHAVGRATALTLVVTRSGRMCFQTSG</sequence>
<evidence type="ECO:0000313" key="2">
    <source>
        <dbReference type="EMBL" id="CUU56035.1"/>
    </source>
</evidence>
<proteinExistence type="predicted"/>
<name>A0A0S4QKL2_9ACTN</name>
<accession>A0A0S4QKL2</accession>
<reference evidence="3" key="1">
    <citation type="submission" date="2015-11" db="EMBL/GenBank/DDBJ databases">
        <authorList>
            <person name="Varghese N."/>
        </authorList>
    </citation>
    <scope>NUCLEOTIDE SEQUENCE [LARGE SCALE GENOMIC DNA]</scope>
    <source>
        <strain evidence="3">DSM 45899</strain>
    </source>
</reference>
<organism evidence="2 3">
    <name type="scientific">Parafrankia irregularis</name>
    <dbReference type="NCBI Taxonomy" id="795642"/>
    <lineage>
        <taxon>Bacteria</taxon>
        <taxon>Bacillati</taxon>
        <taxon>Actinomycetota</taxon>
        <taxon>Actinomycetes</taxon>
        <taxon>Frankiales</taxon>
        <taxon>Frankiaceae</taxon>
        <taxon>Parafrankia</taxon>
    </lineage>
</organism>
<gene>
    <name evidence="2" type="ORF">Ga0074812_106290</name>
</gene>
<dbReference type="RefSeq" id="WP_131799451.1">
    <property type="nucleotide sequence ID" value="NZ_FAOZ01000006.1"/>
</dbReference>